<dbReference type="Proteomes" id="UP000515152">
    <property type="component" value="Chromosome 22"/>
</dbReference>
<gene>
    <name evidence="5" type="primary">LOC105907033</name>
</gene>
<dbReference type="SMART" id="SM00241">
    <property type="entry name" value="ZP"/>
    <property type="match status" value="1"/>
</dbReference>
<dbReference type="InterPro" id="IPR001507">
    <property type="entry name" value="ZP_dom"/>
</dbReference>
<dbReference type="Pfam" id="PF00100">
    <property type="entry name" value="Zona_pellucida"/>
    <property type="match status" value="1"/>
</dbReference>
<organism evidence="4 5">
    <name type="scientific">Clupea harengus</name>
    <name type="common">Atlantic herring</name>
    <dbReference type="NCBI Taxonomy" id="7950"/>
    <lineage>
        <taxon>Eukaryota</taxon>
        <taxon>Metazoa</taxon>
        <taxon>Chordata</taxon>
        <taxon>Craniata</taxon>
        <taxon>Vertebrata</taxon>
        <taxon>Euteleostomi</taxon>
        <taxon>Actinopterygii</taxon>
        <taxon>Neopterygii</taxon>
        <taxon>Teleostei</taxon>
        <taxon>Clupei</taxon>
        <taxon>Clupeiformes</taxon>
        <taxon>Clupeoidei</taxon>
        <taxon>Clupeidae</taxon>
        <taxon>Clupea</taxon>
    </lineage>
</organism>
<sequence>MGPVLCLVIFGLAVTITNAVDFSVECEEETVTVSWPMGLQNQPDIDPSHVRLGYCTPDSNSVIPGGARAVFEFKEWRCGAEMMALKENLVWSTELTYVPDSGTDEFFLKNVVCVYQRAAGWTPRTFKPVIETYGTGKLVFSMSLMNADFSGPAVTSVYQLGGFIPISASVDQQAHQPLLLLLEECVASTDAQLGPDAEIYPFINNKGCFVDSRKTMSSFQPRQRSSEIRLYLQAFAFALGKEVYIHCKLVAWDENVLNAGMKACHDKNGSWELLDDPAQSSLCDCCDYGGDYGCNSRKRRALGGKGMTREAVVGPLVIEREG</sequence>
<proteinExistence type="predicted"/>
<dbReference type="GeneID" id="105907033"/>
<evidence type="ECO:0000313" key="4">
    <source>
        <dbReference type="Proteomes" id="UP000515152"/>
    </source>
</evidence>
<dbReference type="InterPro" id="IPR055355">
    <property type="entry name" value="ZP-C"/>
</dbReference>
<keyword evidence="4" id="KW-1185">Reference proteome</keyword>
<feature type="domain" description="ZP" evidence="3">
    <location>
        <begin position="25"/>
        <end position="271"/>
    </location>
</feature>
<dbReference type="Gene3D" id="2.60.40.3210">
    <property type="entry name" value="Zona pellucida, ZP-N domain"/>
    <property type="match status" value="1"/>
</dbReference>
<dbReference type="PANTHER" id="PTHR11576:SF3">
    <property type="entry name" value="SI:CH211-14A17.6-RELATED"/>
    <property type="match status" value="1"/>
</dbReference>
<accession>A0A6P8EUS1</accession>
<dbReference type="PROSITE" id="PS51034">
    <property type="entry name" value="ZP_2"/>
    <property type="match status" value="1"/>
</dbReference>
<dbReference type="FunFam" id="2.60.40.4100:FF:000002">
    <property type="entry name" value="Zona pellucida sperm-binding protein 3"/>
    <property type="match status" value="1"/>
</dbReference>
<feature type="chain" id="PRO_5028206861" evidence="2">
    <location>
        <begin position="20"/>
        <end position="322"/>
    </location>
</feature>
<evidence type="ECO:0000313" key="5">
    <source>
        <dbReference type="RefSeq" id="XP_031415929.1"/>
    </source>
</evidence>
<dbReference type="GO" id="GO:2000344">
    <property type="term" value="P:positive regulation of acrosome reaction"/>
    <property type="evidence" value="ECO:0007669"/>
    <property type="project" value="TreeGrafter"/>
</dbReference>
<dbReference type="GO" id="GO:0032190">
    <property type="term" value="F:acrosin binding"/>
    <property type="evidence" value="ECO:0007669"/>
    <property type="project" value="TreeGrafter"/>
</dbReference>
<keyword evidence="2" id="KW-0732">Signal</keyword>
<dbReference type="GO" id="GO:0031012">
    <property type="term" value="C:extracellular matrix"/>
    <property type="evidence" value="ECO:0007669"/>
    <property type="project" value="TreeGrafter"/>
</dbReference>
<dbReference type="InterPro" id="IPR042235">
    <property type="entry name" value="ZP-C_dom"/>
</dbReference>
<feature type="signal peptide" evidence="2">
    <location>
        <begin position="1"/>
        <end position="19"/>
    </location>
</feature>
<dbReference type="PANTHER" id="PTHR11576">
    <property type="entry name" value="ZONA PELLUCIDA SPERM-BINDING PROTEIN 3"/>
    <property type="match status" value="1"/>
</dbReference>
<dbReference type="KEGG" id="char:105907033"/>
<evidence type="ECO:0000256" key="1">
    <source>
        <dbReference type="ARBA" id="ARBA00023157"/>
    </source>
</evidence>
<evidence type="ECO:0000256" key="2">
    <source>
        <dbReference type="SAM" id="SignalP"/>
    </source>
</evidence>
<keyword evidence="1" id="KW-1015">Disulfide bond</keyword>
<protein>
    <submittedName>
        <fullName evidence="5">Zona pellucida sperm-binding protein 3-like</fullName>
    </submittedName>
</protein>
<dbReference type="RefSeq" id="XP_031415929.1">
    <property type="nucleotide sequence ID" value="XM_031560069.2"/>
</dbReference>
<dbReference type="GO" id="GO:0007339">
    <property type="term" value="P:binding of sperm to zona pellucida"/>
    <property type="evidence" value="ECO:0007669"/>
    <property type="project" value="TreeGrafter"/>
</dbReference>
<dbReference type="AlphaFoldDB" id="A0A6P8EUS1"/>
<dbReference type="OrthoDB" id="9928644at2759"/>
<dbReference type="Gene3D" id="2.60.40.4100">
    <property type="entry name" value="Zona pellucida, ZP-C domain"/>
    <property type="match status" value="1"/>
</dbReference>
<dbReference type="GO" id="GO:0035803">
    <property type="term" value="P:egg coat formation"/>
    <property type="evidence" value="ECO:0007669"/>
    <property type="project" value="TreeGrafter"/>
</dbReference>
<reference evidence="5" key="1">
    <citation type="submission" date="2025-08" db="UniProtKB">
        <authorList>
            <consortium name="RefSeq"/>
        </authorList>
    </citation>
    <scope>IDENTIFICATION</scope>
</reference>
<name>A0A6P8EUS1_CLUHA</name>
<evidence type="ECO:0000259" key="3">
    <source>
        <dbReference type="PROSITE" id="PS51034"/>
    </source>
</evidence>